<dbReference type="PIRSF" id="PIRSF021700">
    <property type="entry name" value="3_dmu_93_MTrfase"/>
    <property type="match status" value="1"/>
</dbReference>
<gene>
    <name evidence="2" type="ORF">GCM10008013_09130</name>
</gene>
<keyword evidence="3" id="KW-1185">Reference proteome</keyword>
<dbReference type="Pfam" id="PF06983">
    <property type="entry name" value="3-dmu-9_3-mt"/>
    <property type="match status" value="1"/>
</dbReference>
<dbReference type="Proteomes" id="UP000659344">
    <property type="component" value="Unassembled WGS sequence"/>
</dbReference>
<dbReference type="Gene3D" id="3.30.720.100">
    <property type="match status" value="1"/>
</dbReference>
<dbReference type="InterPro" id="IPR009725">
    <property type="entry name" value="3_dmu_93_MTrfase"/>
</dbReference>
<sequence>MEHQKIATFFMFSGRAEEAMNFYTSLFDNSEINKVLYHEDGTILHAIFTLNGQTYMCIDSKEEHNFNFTPSISLFITCETSEEIDNLYLKLSQEGTVLMPICPTPVSEKFAWVNDKFGISWQLMLL</sequence>
<accession>A0ABQ1Y746</accession>
<dbReference type="PANTHER" id="PTHR33990:SF4">
    <property type="entry name" value="PHNB-LIKE DOMAIN-CONTAINING PROTEIN"/>
    <property type="match status" value="1"/>
</dbReference>
<protein>
    <submittedName>
        <fullName evidence="2">VOC family protein</fullName>
    </submittedName>
</protein>
<dbReference type="CDD" id="cd06588">
    <property type="entry name" value="PhnB_like"/>
    <property type="match status" value="1"/>
</dbReference>
<dbReference type="EMBL" id="BMFT01000001">
    <property type="protein sequence ID" value="GGH15107.1"/>
    <property type="molecule type" value="Genomic_DNA"/>
</dbReference>
<dbReference type="RefSeq" id="WP_188536246.1">
    <property type="nucleotide sequence ID" value="NZ_BMFT01000001.1"/>
</dbReference>
<dbReference type="InterPro" id="IPR029068">
    <property type="entry name" value="Glyas_Bleomycin-R_OHBP_Dase"/>
</dbReference>
<dbReference type="PANTHER" id="PTHR33990">
    <property type="entry name" value="PROTEIN YJDN-RELATED"/>
    <property type="match status" value="1"/>
</dbReference>
<evidence type="ECO:0000259" key="1">
    <source>
        <dbReference type="Pfam" id="PF06983"/>
    </source>
</evidence>
<evidence type="ECO:0000313" key="3">
    <source>
        <dbReference type="Proteomes" id="UP000659344"/>
    </source>
</evidence>
<comment type="caution">
    <text evidence="2">The sequence shown here is derived from an EMBL/GenBank/DDBJ whole genome shotgun (WGS) entry which is preliminary data.</text>
</comment>
<proteinExistence type="predicted"/>
<feature type="domain" description="PhnB-like" evidence="1">
    <location>
        <begin position="4"/>
        <end position="123"/>
    </location>
</feature>
<dbReference type="Gene3D" id="3.30.720.110">
    <property type="match status" value="1"/>
</dbReference>
<dbReference type="SUPFAM" id="SSF54593">
    <property type="entry name" value="Glyoxalase/Bleomycin resistance protein/Dihydroxybiphenyl dioxygenase"/>
    <property type="match status" value="1"/>
</dbReference>
<name>A0ABQ1Y746_9BACL</name>
<organism evidence="2 3">
    <name type="scientific">Paenibacillus segetis</name>
    <dbReference type="NCBI Taxonomy" id="1325360"/>
    <lineage>
        <taxon>Bacteria</taxon>
        <taxon>Bacillati</taxon>
        <taxon>Bacillota</taxon>
        <taxon>Bacilli</taxon>
        <taxon>Bacillales</taxon>
        <taxon>Paenibacillaceae</taxon>
        <taxon>Paenibacillus</taxon>
    </lineage>
</organism>
<dbReference type="InterPro" id="IPR028973">
    <property type="entry name" value="PhnB-like"/>
</dbReference>
<evidence type="ECO:0000313" key="2">
    <source>
        <dbReference type="EMBL" id="GGH15107.1"/>
    </source>
</evidence>
<reference evidence="3" key="1">
    <citation type="journal article" date="2019" name="Int. J. Syst. Evol. Microbiol.">
        <title>The Global Catalogue of Microorganisms (GCM) 10K type strain sequencing project: providing services to taxonomists for standard genome sequencing and annotation.</title>
        <authorList>
            <consortium name="The Broad Institute Genomics Platform"/>
            <consortium name="The Broad Institute Genome Sequencing Center for Infectious Disease"/>
            <person name="Wu L."/>
            <person name="Ma J."/>
        </authorList>
    </citation>
    <scope>NUCLEOTIDE SEQUENCE [LARGE SCALE GENOMIC DNA]</scope>
    <source>
        <strain evidence="3">CGMCC 1.12769</strain>
    </source>
</reference>